<dbReference type="EMBL" id="MWQN01000005">
    <property type="protein sequence ID" value="OPC76745.1"/>
    <property type="molecule type" value="Genomic_DNA"/>
</dbReference>
<dbReference type="InterPro" id="IPR006440">
    <property type="entry name" value="Doc"/>
</dbReference>
<accession>A0A1T3NJ43</accession>
<proteinExistence type="predicted"/>
<dbReference type="OrthoDB" id="9802752at2"/>
<organism evidence="2 3">
    <name type="scientific">Embleya scabrispora</name>
    <dbReference type="NCBI Taxonomy" id="159449"/>
    <lineage>
        <taxon>Bacteria</taxon>
        <taxon>Bacillati</taxon>
        <taxon>Actinomycetota</taxon>
        <taxon>Actinomycetes</taxon>
        <taxon>Kitasatosporales</taxon>
        <taxon>Streptomycetaceae</taxon>
        <taxon>Embleya</taxon>
    </lineage>
</organism>
<dbReference type="Gene3D" id="1.20.120.1870">
    <property type="entry name" value="Fic/DOC protein, Fido domain"/>
    <property type="match status" value="1"/>
</dbReference>
<comment type="caution">
    <text evidence="2">The sequence shown here is derived from an EMBL/GenBank/DDBJ whole genome shotgun (WGS) entry which is preliminary data.</text>
</comment>
<evidence type="ECO:0000259" key="1">
    <source>
        <dbReference type="PROSITE" id="PS51459"/>
    </source>
</evidence>
<dbReference type="Pfam" id="PF02661">
    <property type="entry name" value="Fic"/>
    <property type="match status" value="1"/>
</dbReference>
<gene>
    <name evidence="2" type="ORF">B4N89_45515</name>
</gene>
<protein>
    <recommendedName>
        <fullName evidence="1">Fido domain-containing protein</fullName>
    </recommendedName>
</protein>
<dbReference type="InterPro" id="IPR003812">
    <property type="entry name" value="Fido"/>
</dbReference>
<dbReference type="PROSITE" id="PS51459">
    <property type="entry name" value="FIDO"/>
    <property type="match status" value="1"/>
</dbReference>
<dbReference type="SUPFAM" id="SSF140931">
    <property type="entry name" value="Fic-like"/>
    <property type="match status" value="1"/>
</dbReference>
<feature type="domain" description="Fido" evidence="1">
    <location>
        <begin position="4"/>
        <end position="123"/>
    </location>
</feature>
<dbReference type="AlphaFoldDB" id="A0A1T3NJ43"/>
<sequence>MRGLDDDALVGVNRLAGGTGTVRHPALLGAVQASVYGRMSGRDLYPGLADRAAALTHGIMRVHPFVDANERTAILAMVYLCRINGYRLVWASPRDAVALIRAVNTGQPPVEWISRRIASRLQPLHPPPTNR</sequence>
<dbReference type="Proteomes" id="UP000190037">
    <property type="component" value="Unassembled WGS sequence"/>
</dbReference>
<dbReference type="PANTHER" id="PTHR39426">
    <property type="entry name" value="HOMOLOGY TO DEATH-ON-CURING PROTEIN OF PHAGE P1"/>
    <property type="match status" value="1"/>
</dbReference>
<keyword evidence="3" id="KW-1185">Reference proteome</keyword>
<dbReference type="GO" id="GO:0016301">
    <property type="term" value="F:kinase activity"/>
    <property type="evidence" value="ECO:0007669"/>
    <property type="project" value="InterPro"/>
</dbReference>
<dbReference type="InterPro" id="IPR053737">
    <property type="entry name" value="Type_II_TA_Toxin"/>
</dbReference>
<reference evidence="2 3" key="1">
    <citation type="submission" date="2017-03" db="EMBL/GenBank/DDBJ databases">
        <title>Draft genome sequence of Streptomyces scabrisporus NF3, endophyte isolated from Amphipterygium adstringens.</title>
        <authorList>
            <person name="Vazquez M."/>
            <person name="Ceapa C.D."/>
            <person name="Rodriguez Luna D."/>
            <person name="Sanchez Esquivel S."/>
        </authorList>
    </citation>
    <scope>NUCLEOTIDE SEQUENCE [LARGE SCALE GENOMIC DNA]</scope>
    <source>
        <strain evidence="2 3">NF3</strain>
    </source>
</reference>
<dbReference type="InterPro" id="IPR036597">
    <property type="entry name" value="Fido-like_dom_sf"/>
</dbReference>
<evidence type="ECO:0000313" key="3">
    <source>
        <dbReference type="Proteomes" id="UP000190037"/>
    </source>
</evidence>
<dbReference type="RefSeq" id="WP_078982593.1">
    <property type="nucleotide sequence ID" value="NZ_MWQN01000005.1"/>
</dbReference>
<dbReference type="PANTHER" id="PTHR39426:SF1">
    <property type="entry name" value="HOMOLOGY TO DEATH-ON-CURING PROTEIN OF PHAGE P1"/>
    <property type="match status" value="1"/>
</dbReference>
<name>A0A1T3NJ43_9ACTN</name>
<evidence type="ECO:0000313" key="2">
    <source>
        <dbReference type="EMBL" id="OPC76745.1"/>
    </source>
</evidence>